<dbReference type="InterPro" id="IPR018108">
    <property type="entry name" value="MCP_transmembrane"/>
</dbReference>
<comment type="subcellular location">
    <subcellularLocation>
        <location evidence="1">Membrane</location>
        <topology evidence="1">Multi-pass membrane protein</topology>
    </subcellularLocation>
</comment>
<dbReference type="InterPro" id="IPR018247">
    <property type="entry name" value="EF_Hand_1_Ca_BS"/>
</dbReference>
<dbReference type="EMBL" id="CAUYUJ010021063">
    <property type="protein sequence ID" value="CAK0902403.1"/>
    <property type="molecule type" value="Genomic_DNA"/>
</dbReference>
<dbReference type="PROSITE" id="PS00018">
    <property type="entry name" value="EF_HAND_1"/>
    <property type="match status" value="1"/>
</dbReference>
<feature type="repeat" description="Solcar" evidence="7">
    <location>
        <begin position="119"/>
        <end position="206"/>
    </location>
</feature>
<keyword evidence="6 7" id="KW-0472">Membrane</keyword>
<feature type="repeat" description="Solcar" evidence="7">
    <location>
        <begin position="12"/>
        <end position="99"/>
    </location>
</feature>
<evidence type="ECO:0000256" key="2">
    <source>
        <dbReference type="ARBA" id="ARBA00022448"/>
    </source>
</evidence>
<evidence type="ECO:0000256" key="3">
    <source>
        <dbReference type="ARBA" id="ARBA00022692"/>
    </source>
</evidence>
<evidence type="ECO:0000256" key="4">
    <source>
        <dbReference type="ARBA" id="ARBA00022737"/>
    </source>
</evidence>
<reference evidence="9" key="1">
    <citation type="submission" date="2023-10" db="EMBL/GenBank/DDBJ databases">
        <authorList>
            <person name="Chen Y."/>
            <person name="Shah S."/>
            <person name="Dougan E. K."/>
            <person name="Thang M."/>
            <person name="Chan C."/>
        </authorList>
    </citation>
    <scope>NUCLEOTIDE SEQUENCE [LARGE SCALE GENOMIC DNA]</scope>
</reference>
<name>A0ABN9XVB4_9DINO</name>
<organism evidence="9 10">
    <name type="scientific">Prorocentrum cordatum</name>
    <dbReference type="NCBI Taxonomy" id="2364126"/>
    <lineage>
        <taxon>Eukaryota</taxon>
        <taxon>Sar</taxon>
        <taxon>Alveolata</taxon>
        <taxon>Dinophyceae</taxon>
        <taxon>Prorocentrales</taxon>
        <taxon>Prorocentraceae</taxon>
        <taxon>Prorocentrum</taxon>
    </lineage>
</organism>
<evidence type="ECO:0000313" key="10">
    <source>
        <dbReference type="Proteomes" id="UP001189429"/>
    </source>
</evidence>
<comment type="caution">
    <text evidence="9">The sequence shown here is derived from an EMBL/GenBank/DDBJ whole genome shotgun (WGS) entry which is preliminary data.</text>
</comment>
<keyword evidence="5" id="KW-1133">Transmembrane helix</keyword>
<proteinExistence type="predicted"/>
<accession>A0ABN9XVB4</accession>
<evidence type="ECO:0000256" key="6">
    <source>
        <dbReference type="ARBA" id="ARBA00023136"/>
    </source>
</evidence>
<dbReference type="PANTHER" id="PTHR24089">
    <property type="entry name" value="SOLUTE CARRIER FAMILY 25"/>
    <property type="match status" value="1"/>
</dbReference>
<dbReference type="InterPro" id="IPR002067">
    <property type="entry name" value="MCP"/>
</dbReference>
<dbReference type="PROSITE" id="PS50920">
    <property type="entry name" value="SOLCAR"/>
    <property type="match status" value="6"/>
</dbReference>
<evidence type="ECO:0000256" key="1">
    <source>
        <dbReference type="ARBA" id="ARBA00004141"/>
    </source>
</evidence>
<feature type="repeat" description="Solcar" evidence="7">
    <location>
        <begin position="492"/>
        <end position="579"/>
    </location>
</feature>
<evidence type="ECO:0000313" key="9">
    <source>
        <dbReference type="EMBL" id="CAK0902403.1"/>
    </source>
</evidence>
<feature type="repeat" description="Solcar" evidence="7">
    <location>
        <begin position="219"/>
        <end position="360"/>
    </location>
</feature>
<feature type="domain" description="EF-hand" evidence="8">
    <location>
        <begin position="291"/>
        <end position="321"/>
    </location>
</feature>
<feature type="repeat" description="Solcar" evidence="7">
    <location>
        <begin position="396"/>
        <end position="483"/>
    </location>
</feature>
<evidence type="ECO:0000256" key="7">
    <source>
        <dbReference type="PROSITE-ProRule" id="PRU00282"/>
    </source>
</evidence>
<dbReference type="Gene3D" id="1.50.40.10">
    <property type="entry name" value="Mitochondrial carrier domain"/>
    <property type="match status" value="2"/>
</dbReference>
<dbReference type="PRINTS" id="PR00926">
    <property type="entry name" value="MITOCARRIER"/>
</dbReference>
<evidence type="ECO:0000259" key="8">
    <source>
        <dbReference type="PROSITE" id="PS50222"/>
    </source>
</evidence>
<protein>
    <recommendedName>
        <fullName evidence="8">EF-hand domain-containing protein</fullName>
    </recommendedName>
</protein>
<evidence type="ECO:0000256" key="5">
    <source>
        <dbReference type="ARBA" id="ARBA00022989"/>
    </source>
</evidence>
<gene>
    <name evidence="9" type="ORF">PCOR1329_LOCUS79027</name>
</gene>
<dbReference type="InterPro" id="IPR023395">
    <property type="entry name" value="MCP_dom_sf"/>
</dbReference>
<keyword evidence="3 7" id="KW-0812">Transmembrane</keyword>
<dbReference type="Pfam" id="PF00153">
    <property type="entry name" value="Mito_carr"/>
    <property type="match status" value="6"/>
</dbReference>
<dbReference type="PROSITE" id="PS50222">
    <property type="entry name" value="EF_HAND_2"/>
    <property type="match status" value="1"/>
</dbReference>
<keyword evidence="10" id="KW-1185">Reference proteome</keyword>
<keyword evidence="2" id="KW-0813">Transport</keyword>
<feature type="repeat" description="Solcar" evidence="7">
    <location>
        <begin position="589"/>
        <end position="673"/>
    </location>
</feature>
<dbReference type="SUPFAM" id="SSF103506">
    <property type="entry name" value="Mitochondrial carrier"/>
    <property type="match status" value="2"/>
</dbReference>
<dbReference type="InterPro" id="IPR002048">
    <property type="entry name" value="EF_hand_dom"/>
</dbReference>
<keyword evidence="4" id="KW-0677">Repeat</keyword>
<sequence>MALPAHAPAERLSRIELFVCGATAGAGAKTVAAPLDRIRLLYQLDPKVSFSVRGAVTLAHGVAREAGIEGLWRGHTATLWKIMPFAGVQFMVYDEAHSSLRVWLAATLQPEMARGPSDFLVPSAVLAGAAAAALATLVTYPQDVMRTRLVSHMGPLPAHRNYLTAVEHVLRCDGPSAFYRGLQPTLIGVLPYGAISWGTFEALKQQLRACHGVADDDDVPLVERLAAGSVSAALAQVVVYPLQVVRRRMQTDGPFAGSSLRRQLFDQLDIGAQGSGARQVEPLARRLGVPADELWSHLDENRSGRVSFDEFRRHGTLEALRSIRLTEGSAGFLKGASLSWAKGFLTVGLALGLNDKIKAMVCRRHLFEEGDQYAPLPGRADNAAEAKSGAQEHQKLHAIESLVCGGAAGAAAKTVIAPGDRLKILFQTDPTRKYTMRNVLSLGRSIVAEQGVRGLWRGHGATLLRVVPYSATSFATFEPYKAWLRRSTPSSSDVTVRFLAGAMAGTTATTLTYPLDMFRARMAARMGPQAQYDGYWRAAQAVVRAHGASALYSGLRPTLLGIVPYSGLSYCIFETLKARLGQRRPGGGLHVAERMGAGALAGLLAQSATYPLDIVRRRMQVDPETYRSEVQTAMSIWRAEGARGFFKGVSMNWLKGPVAMSISYFANDLLREHVARHGRR</sequence>
<dbReference type="Proteomes" id="UP001189429">
    <property type="component" value="Unassembled WGS sequence"/>
</dbReference>